<dbReference type="Pfam" id="PF12833">
    <property type="entry name" value="HTH_18"/>
    <property type="match status" value="1"/>
</dbReference>
<proteinExistence type="predicted"/>
<dbReference type="EMBL" id="CP034752">
    <property type="protein sequence ID" value="QBH96725.1"/>
    <property type="molecule type" value="Genomic_DNA"/>
</dbReference>
<dbReference type="InterPro" id="IPR011256">
    <property type="entry name" value="Reg_factor_effector_dom_sf"/>
</dbReference>
<dbReference type="PANTHER" id="PTHR40055">
    <property type="entry name" value="TRANSCRIPTIONAL REGULATOR YGIV-RELATED"/>
    <property type="match status" value="1"/>
</dbReference>
<dbReference type="InterPro" id="IPR010499">
    <property type="entry name" value="AraC_E-bd"/>
</dbReference>
<evidence type="ECO:0000256" key="3">
    <source>
        <dbReference type="ARBA" id="ARBA00023163"/>
    </source>
</evidence>
<dbReference type="InterPro" id="IPR050908">
    <property type="entry name" value="SmbC-like"/>
</dbReference>
<dbReference type="Proteomes" id="UP000293154">
    <property type="component" value="Chromosome"/>
</dbReference>
<dbReference type="InterPro" id="IPR009057">
    <property type="entry name" value="Homeodomain-like_sf"/>
</dbReference>
<dbReference type="OrthoDB" id="282744at2"/>
<gene>
    <name evidence="5" type="ORF">EKN56_10100</name>
</gene>
<protein>
    <submittedName>
        <fullName evidence="5">AraC family transcriptional regulator</fullName>
    </submittedName>
</protein>
<dbReference type="Gene3D" id="3.20.80.10">
    <property type="entry name" value="Regulatory factor, effector binding domain"/>
    <property type="match status" value="1"/>
</dbReference>
<dbReference type="SUPFAM" id="SSF55136">
    <property type="entry name" value="Probable bacterial effector-binding domain"/>
    <property type="match status" value="1"/>
</dbReference>
<evidence type="ECO:0000256" key="1">
    <source>
        <dbReference type="ARBA" id="ARBA00023015"/>
    </source>
</evidence>
<dbReference type="Pfam" id="PF06445">
    <property type="entry name" value="GyrI-like"/>
    <property type="match status" value="1"/>
</dbReference>
<dbReference type="InterPro" id="IPR018060">
    <property type="entry name" value="HTH_AraC"/>
</dbReference>
<evidence type="ECO:0000259" key="4">
    <source>
        <dbReference type="PROSITE" id="PS01124"/>
    </source>
</evidence>
<dbReference type="GO" id="GO:0043565">
    <property type="term" value="F:sequence-specific DNA binding"/>
    <property type="evidence" value="ECO:0007669"/>
    <property type="project" value="InterPro"/>
</dbReference>
<organism evidence="5 6">
    <name type="scientific">Limnobaculum zhutongyuii</name>
    <dbReference type="NCBI Taxonomy" id="2498113"/>
    <lineage>
        <taxon>Bacteria</taxon>
        <taxon>Pseudomonadati</taxon>
        <taxon>Pseudomonadota</taxon>
        <taxon>Gammaproteobacteria</taxon>
        <taxon>Enterobacterales</taxon>
        <taxon>Budviciaceae</taxon>
        <taxon>Limnobaculum</taxon>
    </lineage>
</organism>
<dbReference type="InterPro" id="IPR020449">
    <property type="entry name" value="Tscrpt_reg_AraC-type_HTH"/>
</dbReference>
<name>A0A411WKR4_9GAMM</name>
<dbReference type="Gene3D" id="1.10.10.60">
    <property type="entry name" value="Homeodomain-like"/>
    <property type="match status" value="2"/>
</dbReference>
<dbReference type="SMART" id="SM00342">
    <property type="entry name" value="HTH_ARAC"/>
    <property type="match status" value="1"/>
</dbReference>
<sequence>MEQYVMRKSKTEQNYRRRVQRVHRLIAASLDEPVDIATLAKASAFSLYHFHRIYTALMGETVADTHRRLRLDRAAAQIARGSLPITHIAMEAGYETPQSFSRAFKHQFCLSPAQYRKAGTQPDRQAPVSIYPPICTEIIKMNITIETREEVIVYGVRHIGPYTGIQQAFHQLWQWVTANHLESQGKYGIGIYYNDPITTAPEKCQSDACIQFIQPLEKEPEDKNIRTIKLTAGRYARYRHTGPYNTLEQAYNTFYGQWLPESGYECADLPPFEIYINNPYDTPEADLITDIYMPVKDK</sequence>
<evidence type="ECO:0000256" key="2">
    <source>
        <dbReference type="ARBA" id="ARBA00023125"/>
    </source>
</evidence>
<dbReference type="PANTHER" id="PTHR40055:SF1">
    <property type="entry name" value="TRANSCRIPTIONAL REGULATOR YGIV-RELATED"/>
    <property type="match status" value="1"/>
</dbReference>
<keyword evidence="3" id="KW-0804">Transcription</keyword>
<dbReference type="PRINTS" id="PR00032">
    <property type="entry name" value="HTHARAC"/>
</dbReference>
<keyword evidence="2" id="KW-0238">DNA-binding</keyword>
<feature type="domain" description="HTH araC/xylS-type" evidence="4">
    <location>
        <begin position="20"/>
        <end position="118"/>
    </location>
</feature>
<dbReference type="SUPFAM" id="SSF46689">
    <property type="entry name" value="Homeodomain-like"/>
    <property type="match status" value="2"/>
</dbReference>
<dbReference type="PROSITE" id="PS01124">
    <property type="entry name" value="HTH_ARAC_FAMILY_2"/>
    <property type="match status" value="1"/>
</dbReference>
<reference evidence="5 6" key="1">
    <citation type="submission" date="2019-03" db="EMBL/GenBank/DDBJ databases">
        <title>Pragia sp. nov. isolated from the gut tract of Carduelis flavirostris.</title>
        <authorList>
            <person name="Ge Y."/>
        </authorList>
    </citation>
    <scope>NUCLEOTIDE SEQUENCE [LARGE SCALE GENOMIC DNA]</scope>
    <source>
        <strain evidence="5 6">CF-458</strain>
    </source>
</reference>
<dbReference type="InterPro" id="IPR029442">
    <property type="entry name" value="GyrI-like"/>
</dbReference>
<keyword evidence="6" id="KW-1185">Reference proteome</keyword>
<keyword evidence="1" id="KW-0805">Transcription regulation</keyword>
<evidence type="ECO:0000313" key="6">
    <source>
        <dbReference type="Proteomes" id="UP000293154"/>
    </source>
</evidence>
<accession>A0A411WKR4</accession>
<dbReference type="AlphaFoldDB" id="A0A411WKR4"/>
<dbReference type="KEGG" id="prag:EKN56_10100"/>
<evidence type="ECO:0000313" key="5">
    <source>
        <dbReference type="EMBL" id="QBH96725.1"/>
    </source>
</evidence>
<dbReference type="GO" id="GO:0003700">
    <property type="term" value="F:DNA-binding transcription factor activity"/>
    <property type="evidence" value="ECO:0007669"/>
    <property type="project" value="InterPro"/>
</dbReference>
<dbReference type="SMART" id="SM00871">
    <property type="entry name" value="AraC_E_bind"/>
    <property type="match status" value="1"/>
</dbReference>